<name>A0A0P7B258_9FLAO</name>
<dbReference type="Proteomes" id="UP000050280">
    <property type="component" value="Unassembled WGS sequence"/>
</dbReference>
<feature type="transmembrane region" description="Helical" evidence="1">
    <location>
        <begin position="20"/>
        <end position="41"/>
    </location>
</feature>
<evidence type="ECO:0000313" key="3">
    <source>
        <dbReference type="Proteomes" id="UP000050280"/>
    </source>
</evidence>
<evidence type="ECO:0000313" key="2">
    <source>
        <dbReference type="EMBL" id="KPM32232.1"/>
    </source>
</evidence>
<sequence>MSKKTSFRFKKAVGQLHLWLGLFSGLIVVILGITGSIYAFIDEIKPVVYHDRFFVEDQDGQQTIALDSLLLVAQKGLGDNYPVKYLQVQGDSDRTYSFTTYEADDSEVLTYFGEVEDNRTAFVDQYSGKVLDIENTKLEFFRLVLGIHWSLLLVDRYGQNIIGIATLIFVIILISGIILWWPKNKSATKQRVWFRWKPTTKWKRKNYDLHNILGFYFSFIFLILAITGLMWAFEWMDDGVREIAGFETVNDESQKRIYGKKEIDTRQPLQGILDYAKEISPDSRDIFIGLPEEGSSEALMFVTEQSYARNKVIFDISTGQIVEKDFWNDRNTAQKIVDLQYEIHVGSILGLPGKILAFFAGLIAASLPITGFYIWWGRRKKRKRSKKPLKGSTDFSLS</sequence>
<dbReference type="PATRIC" id="fig|1300341.3.peg.2068"/>
<reference evidence="2 3" key="1">
    <citation type="submission" date="2015-09" db="EMBL/GenBank/DDBJ databases">
        <title>Genome sequence of the marine flavobacterium Croceitalea dokdonensis DOKDO 023 that contains proton- and sodium-pumping rhodopsins.</title>
        <authorList>
            <person name="Kwon S.-K."/>
            <person name="Lee H.K."/>
            <person name="Kwak M.-J."/>
            <person name="Kim J.F."/>
        </authorList>
    </citation>
    <scope>NUCLEOTIDE SEQUENCE [LARGE SCALE GENOMIC DNA]</scope>
    <source>
        <strain evidence="2 3">DOKDO 023</strain>
    </source>
</reference>
<comment type="caution">
    <text evidence="2">The sequence shown here is derived from an EMBL/GenBank/DDBJ whole genome shotgun (WGS) entry which is preliminary data.</text>
</comment>
<dbReference type="RefSeq" id="WP_054558998.1">
    <property type="nucleotide sequence ID" value="NZ_LDJX01000003.1"/>
</dbReference>
<dbReference type="STRING" id="1300341.I595_1882"/>
<gene>
    <name evidence="2" type="ORF">I595_1882</name>
</gene>
<dbReference type="PANTHER" id="PTHR34219:SF3">
    <property type="entry name" value="BLL7967 PROTEIN"/>
    <property type="match status" value="1"/>
</dbReference>
<keyword evidence="3" id="KW-1185">Reference proteome</keyword>
<dbReference type="PANTHER" id="PTHR34219">
    <property type="entry name" value="IRON-REGULATED INNER MEMBRANE PROTEIN-RELATED"/>
    <property type="match status" value="1"/>
</dbReference>
<accession>A0A0P7B258</accession>
<dbReference type="OrthoDB" id="111691at2"/>
<keyword evidence="1 2" id="KW-0812">Transmembrane</keyword>
<protein>
    <submittedName>
        <fullName evidence="2">Putative transmembrane protein</fullName>
    </submittedName>
</protein>
<feature type="transmembrane region" description="Helical" evidence="1">
    <location>
        <begin position="355"/>
        <end position="376"/>
    </location>
</feature>
<feature type="transmembrane region" description="Helical" evidence="1">
    <location>
        <begin position="213"/>
        <end position="233"/>
    </location>
</feature>
<dbReference type="Pfam" id="PF03929">
    <property type="entry name" value="PepSY_TM"/>
    <property type="match status" value="1"/>
</dbReference>
<keyword evidence="1" id="KW-1133">Transmembrane helix</keyword>
<dbReference type="EMBL" id="LDJX01000003">
    <property type="protein sequence ID" value="KPM32232.1"/>
    <property type="molecule type" value="Genomic_DNA"/>
</dbReference>
<feature type="transmembrane region" description="Helical" evidence="1">
    <location>
        <begin position="161"/>
        <end position="181"/>
    </location>
</feature>
<keyword evidence="1" id="KW-0472">Membrane</keyword>
<evidence type="ECO:0000256" key="1">
    <source>
        <dbReference type="SAM" id="Phobius"/>
    </source>
</evidence>
<organism evidence="2 3">
    <name type="scientific">Croceitalea dokdonensis DOKDO 023</name>
    <dbReference type="NCBI Taxonomy" id="1300341"/>
    <lineage>
        <taxon>Bacteria</taxon>
        <taxon>Pseudomonadati</taxon>
        <taxon>Bacteroidota</taxon>
        <taxon>Flavobacteriia</taxon>
        <taxon>Flavobacteriales</taxon>
        <taxon>Flavobacteriaceae</taxon>
        <taxon>Croceitalea</taxon>
    </lineage>
</organism>
<dbReference type="AlphaFoldDB" id="A0A0P7B258"/>
<dbReference type="InterPro" id="IPR005625">
    <property type="entry name" value="PepSY-ass_TM"/>
</dbReference>
<proteinExistence type="predicted"/>